<comment type="caution">
    <text evidence="8">The sequence shown here is derived from an EMBL/GenBank/DDBJ whole genome shotgun (WGS) entry which is preliminary data.</text>
</comment>
<feature type="region of interest" description="Disordered" evidence="5">
    <location>
        <begin position="1"/>
        <end position="44"/>
    </location>
</feature>
<dbReference type="Pfam" id="PF03124">
    <property type="entry name" value="EXS"/>
    <property type="match status" value="2"/>
</dbReference>
<dbReference type="GO" id="GO:0016036">
    <property type="term" value="P:cellular response to phosphate starvation"/>
    <property type="evidence" value="ECO:0007669"/>
    <property type="project" value="InterPro"/>
</dbReference>
<keyword evidence="4 6" id="KW-0472">Membrane</keyword>
<dbReference type="AlphaFoldDB" id="A0A2P6QR76"/>
<dbReference type="STRING" id="74649.A0A2P6QR76"/>
<feature type="transmembrane region" description="Helical" evidence="6">
    <location>
        <begin position="154"/>
        <end position="178"/>
    </location>
</feature>
<evidence type="ECO:0000256" key="3">
    <source>
        <dbReference type="ARBA" id="ARBA00022989"/>
    </source>
</evidence>
<feature type="compositionally biased region" description="Polar residues" evidence="5">
    <location>
        <begin position="1"/>
        <end position="10"/>
    </location>
</feature>
<evidence type="ECO:0000256" key="4">
    <source>
        <dbReference type="ARBA" id="ARBA00023136"/>
    </source>
</evidence>
<evidence type="ECO:0000259" key="7">
    <source>
        <dbReference type="PROSITE" id="PS51380"/>
    </source>
</evidence>
<proteinExistence type="predicted"/>
<dbReference type="InterPro" id="IPR004342">
    <property type="entry name" value="EXS_C"/>
</dbReference>
<dbReference type="GO" id="GO:0016020">
    <property type="term" value="C:membrane"/>
    <property type="evidence" value="ECO:0007669"/>
    <property type="project" value="UniProtKB-SubCell"/>
</dbReference>
<dbReference type="PANTHER" id="PTHR48477:SF1">
    <property type="entry name" value="PHOSPHATE TRANSPORTER PHO1"/>
    <property type="match status" value="1"/>
</dbReference>
<evidence type="ECO:0000256" key="6">
    <source>
        <dbReference type="SAM" id="Phobius"/>
    </source>
</evidence>
<name>A0A2P6QR76_ROSCH</name>
<evidence type="ECO:0000256" key="2">
    <source>
        <dbReference type="ARBA" id="ARBA00022692"/>
    </source>
</evidence>
<feature type="compositionally biased region" description="Polar residues" evidence="5">
    <location>
        <begin position="34"/>
        <end position="44"/>
    </location>
</feature>
<protein>
    <recommendedName>
        <fullName evidence="7">EXS domain-containing protein</fullName>
    </recommendedName>
</protein>
<keyword evidence="9" id="KW-1185">Reference proteome</keyword>
<keyword evidence="2 6" id="KW-0812">Transmembrane</keyword>
<evidence type="ECO:0000256" key="5">
    <source>
        <dbReference type="SAM" id="MobiDB-lite"/>
    </source>
</evidence>
<gene>
    <name evidence="8" type="ORF">RchiOBHm_Chr4g0394311</name>
</gene>
<organism evidence="8 9">
    <name type="scientific">Rosa chinensis</name>
    <name type="common">China rose</name>
    <dbReference type="NCBI Taxonomy" id="74649"/>
    <lineage>
        <taxon>Eukaryota</taxon>
        <taxon>Viridiplantae</taxon>
        <taxon>Streptophyta</taxon>
        <taxon>Embryophyta</taxon>
        <taxon>Tracheophyta</taxon>
        <taxon>Spermatophyta</taxon>
        <taxon>Magnoliopsida</taxon>
        <taxon>eudicotyledons</taxon>
        <taxon>Gunneridae</taxon>
        <taxon>Pentapetalae</taxon>
        <taxon>rosids</taxon>
        <taxon>fabids</taxon>
        <taxon>Rosales</taxon>
        <taxon>Rosaceae</taxon>
        <taxon>Rosoideae</taxon>
        <taxon>Rosoideae incertae sedis</taxon>
        <taxon>Rosa</taxon>
    </lineage>
</organism>
<dbReference type="PROSITE" id="PS51380">
    <property type="entry name" value="EXS"/>
    <property type="match status" value="1"/>
</dbReference>
<sequence>MDLQPSSGAQVSKADAKVGDVSQDCETLPKSENMDLQPSSTVQESEAEANISESFGREGSVSLRCTCITKTPVNMAENQNLEDKACSRVELKVSETEMGDILNASKVSNQQASASYLKAVKRSYFISSNKHFANNDKKKATKLLRPQQHKESHMVTFFVGLFTGCFVSLFNCNLFMYGCNLCMWKSTRINCNFIFEFQLSTALKYRDAFLICTTFMTAVVGAMVVHLILRANNFLPSQVDAIPEFILLFSIALLICPLDIFYRPTCYCFIRVIRNIVCSPLYKIPLLRHMESTACYFIAGSFRTHQYKTCKSRRLFKELAYVISFLPYYGRAMQVTLPKFLCRLIHGGSRTRITYANQQNHLWFSIVVVPSVVATVYQLYWDFVKDWGLFNPNSKNLWLRDELILKNKRTYYFSLALNAVLRVAWVETVMGFHNISYVELENEHLNNVGKFRAVKTVPLPFRDADSDG</sequence>
<dbReference type="OMA" id="DEGHTSH"/>
<feature type="transmembrane region" description="Helical" evidence="6">
    <location>
        <begin position="241"/>
        <end position="262"/>
    </location>
</feature>
<dbReference type="InterPro" id="IPR052486">
    <property type="entry name" value="PHO1"/>
</dbReference>
<evidence type="ECO:0000313" key="8">
    <source>
        <dbReference type="EMBL" id="PRQ36681.1"/>
    </source>
</evidence>
<keyword evidence="3 6" id="KW-1133">Transmembrane helix</keyword>
<evidence type="ECO:0000313" key="9">
    <source>
        <dbReference type="Proteomes" id="UP000238479"/>
    </source>
</evidence>
<dbReference type="Gramene" id="PRQ36681">
    <property type="protein sequence ID" value="PRQ36681"/>
    <property type="gene ID" value="RchiOBHm_Chr4g0394311"/>
</dbReference>
<feature type="domain" description="EXS" evidence="7">
    <location>
        <begin position="287"/>
        <end position="468"/>
    </location>
</feature>
<comment type="subcellular location">
    <subcellularLocation>
        <location evidence="1">Membrane</location>
        <topology evidence="1">Multi-pass membrane protein</topology>
    </subcellularLocation>
</comment>
<accession>A0A2P6QR76</accession>
<feature type="transmembrane region" description="Helical" evidence="6">
    <location>
        <begin position="362"/>
        <end position="381"/>
    </location>
</feature>
<feature type="transmembrane region" description="Helical" evidence="6">
    <location>
        <begin position="208"/>
        <end position="229"/>
    </location>
</feature>
<dbReference type="EMBL" id="PDCK01000042">
    <property type="protein sequence ID" value="PRQ36681.1"/>
    <property type="molecule type" value="Genomic_DNA"/>
</dbReference>
<dbReference type="PANTHER" id="PTHR48477">
    <property type="entry name" value="PHOSPHATE TRANSPORTER PHO1"/>
    <property type="match status" value="1"/>
</dbReference>
<reference evidence="8 9" key="1">
    <citation type="journal article" date="2018" name="Nat. Genet.">
        <title>The Rosa genome provides new insights in the design of modern roses.</title>
        <authorList>
            <person name="Bendahmane M."/>
        </authorList>
    </citation>
    <scope>NUCLEOTIDE SEQUENCE [LARGE SCALE GENOMIC DNA]</scope>
    <source>
        <strain evidence="9">cv. Old Blush</strain>
    </source>
</reference>
<dbReference type="Proteomes" id="UP000238479">
    <property type="component" value="Chromosome 4"/>
</dbReference>
<evidence type="ECO:0000256" key="1">
    <source>
        <dbReference type="ARBA" id="ARBA00004141"/>
    </source>
</evidence>